<evidence type="ECO:0000313" key="2">
    <source>
        <dbReference type="Proteomes" id="UP001419268"/>
    </source>
</evidence>
<dbReference type="Proteomes" id="UP001419268">
    <property type="component" value="Unassembled WGS sequence"/>
</dbReference>
<protein>
    <submittedName>
        <fullName evidence="1">Uncharacterized protein</fullName>
    </submittedName>
</protein>
<reference evidence="1 2" key="1">
    <citation type="submission" date="2024-01" db="EMBL/GenBank/DDBJ databases">
        <title>Genome assemblies of Stephania.</title>
        <authorList>
            <person name="Yang L."/>
        </authorList>
    </citation>
    <scope>NUCLEOTIDE SEQUENCE [LARGE SCALE GENOMIC DNA]</scope>
    <source>
        <strain evidence="1">JXDWG</strain>
        <tissue evidence="1">Leaf</tissue>
    </source>
</reference>
<dbReference type="PANTHER" id="PTHR48221">
    <property type="entry name" value="ACYL-COA SYNTHETASE FAMILY PROTEIN"/>
    <property type="match status" value="1"/>
</dbReference>
<gene>
    <name evidence="1" type="ORF">Scep_024725</name>
</gene>
<accession>A0AAP0HYQ8</accession>
<dbReference type="EMBL" id="JBBNAG010000010">
    <property type="protein sequence ID" value="KAK9101295.1"/>
    <property type="molecule type" value="Genomic_DNA"/>
</dbReference>
<dbReference type="AlphaFoldDB" id="A0AAP0HYQ8"/>
<evidence type="ECO:0000313" key="1">
    <source>
        <dbReference type="EMBL" id="KAK9101295.1"/>
    </source>
</evidence>
<proteinExistence type="predicted"/>
<comment type="caution">
    <text evidence="1">The sequence shown here is derived from an EMBL/GenBank/DDBJ whole genome shotgun (WGS) entry which is preliminary data.</text>
</comment>
<dbReference type="PANTHER" id="PTHR48221:SF2">
    <property type="entry name" value="ACYL-COA SYNTHETASE FAMILY PROTEIN"/>
    <property type="match status" value="1"/>
</dbReference>
<name>A0AAP0HYQ8_9MAGN</name>
<sequence length="472" mass="53353">MSQRITEITEITALFTNLAWLLQFPTTIHQNPSLKISSFTQSLNPPNEGPCRVRALDSALSLIKRVHHKVFDLVVECEIETIVAALSGGVGCEVDAVLDVLGKLEEYGEAYSIFIVCCFNGGNVVFLVTRVHFLIQLLLIKNQLTEQMLLSRSFILSLKKSCLTATDSHSGYSFGTLTPLTLKHDVTEILKEYVDRPFLSLKKELHERTTWCSVVICLLTTSEVWDLLAEEKPHPVPRGTSTKARMTHHKSTWALLMDFPQWFLFAAILSPVSGTHSDLLLNYLIKLSNSWKLVECGSDRKSSGSISSKKLRKLRIHGKEKDDIIGKDGYQEVRLWLKEFHDWCELLLHYASTGTILESTRTLNLDWRHAKHNLKGNDEDNFSKSSKDAKAGTLLVLNLFDTIEEITISLFSTEEIGLNFFGQLKTKAVGFLVKCVRKLLQVNINEGKSEILMLTDLYKRLDPVAASRARRF</sequence>
<keyword evidence="2" id="KW-1185">Reference proteome</keyword>
<organism evidence="1 2">
    <name type="scientific">Stephania cephalantha</name>
    <dbReference type="NCBI Taxonomy" id="152367"/>
    <lineage>
        <taxon>Eukaryota</taxon>
        <taxon>Viridiplantae</taxon>
        <taxon>Streptophyta</taxon>
        <taxon>Embryophyta</taxon>
        <taxon>Tracheophyta</taxon>
        <taxon>Spermatophyta</taxon>
        <taxon>Magnoliopsida</taxon>
        <taxon>Ranunculales</taxon>
        <taxon>Menispermaceae</taxon>
        <taxon>Menispermoideae</taxon>
        <taxon>Cissampelideae</taxon>
        <taxon>Stephania</taxon>
    </lineage>
</organism>